<gene>
    <name evidence="2" type="ORF">MNB_ARC-1_248</name>
</gene>
<sequence>MDFLPVSIFTHVVTICCLLAVMIFNIYSVVNINNFVTLAKRLRLMTPIYHGLNFTLAYMGTIVAAYTHQFNTTILIMIIATIVTMILEIKRYKKMRIITSTDIQRQKEFIPYARNIYIIEICVIIFTSIISILF</sequence>
<evidence type="ECO:0000313" key="2">
    <source>
        <dbReference type="EMBL" id="VAY88437.1"/>
    </source>
</evidence>
<name>A0A3B1E6X2_9ZZZZ</name>
<accession>A0A3B1E6X2</accession>
<evidence type="ECO:0000256" key="1">
    <source>
        <dbReference type="SAM" id="Phobius"/>
    </source>
</evidence>
<feature type="transmembrane region" description="Helical" evidence="1">
    <location>
        <begin position="6"/>
        <end position="27"/>
    </location>
</feature>
<reference evidence="2" key="1">
    <citation type="submission" date="2018-10" db="EMBL/GenBank/DDBJ databases">
        <authorList>
            <person name="Aoki K."/>
        </authorList>
    </citation>
    <scope>NUCLEOTIDE SEQUENCE</scope>
</reference>
<keyword evidence="1" id="KW-0812">Transmembrane</keyword>
<protein>
    <submittedName>
        <fullName evidence="2">Uncharacterized protein</fullName>
    </submittedName>
</protein>
<feature type="transmembrane region" description="Helical" evidence="1">
    <location>
        <begin position="72"/>
        <end position="89"/>
    </location>
</feature>
<proteinExistence type="predicted"/>
<organism evidence="2">
    <name type="scientific">hydrothermal vent metagenome</name>
    <dbReference type="NCBI Taxonomy" id="652676"/>
    <lineage>
        <taxon>unclassified sequences</taxon>
        <taxon>metagenomes</taxon>
        <taxon>ecological metagenomes</taxon>
    </lineage>
</organism>
<feature type="transmembrane region" description="Helical" evidence="1">
    <location>
        <begin position="48"/>
        <end position="66"/>
    </location>
</feature>
<keyword evidence="1" id="KW-0472">Membrane</keyword>
<keyword evidence="1" id="KW-1133">Transmembrane helix</keyword>
<dbReference type="EMBL" id="UOYO01000058">
    <property type="protein sequence ID" value="VAY88437.1"/>
    <property type="molecule type" value="Genomic_DNA"/>
</dbReference>
<feature type="transmembrane region" description="Helical" evidence="1">
    <location>
        <begin position="115"/>
        <end position="133"/>
    </location>
</feature>
<dbReference type="AlphaFoldDB" id="A0A3B1E6X2"/>